<proteinExistence type="inferred from homology"/>
<dbReference type="InterPro" id="IPR002104">
    <property type="entry name" value="Integrase_catalytic"/>
</dbReference>
<dbReference type="EMBL" id="CP016359">
    <property type="protein sequence ID" value="APU67746.1"/>
    <property type="molecule type" value="Genomic_DNA"/>
</dbReference>
<dbReference type="GO" id="GO:0006310">
    <property type="term" value="P:DNA recombination"/>
    <property type="evidence" value="ECO:0007669"/>
    <property type="project" value="UniProtKB-KW"/>
</dbReference>
<dbReference type="OrthoDB" id="1493636at2"/>
<gene>
    <name evidence="5" type="ORF">GRFL_1022</name>
</gene>
<dbReference type="RefSeq" id="WP_083643591.1">
    <property type="nucleotide sequence ID" value="NZ_AMRU01000002.1"/>
</dbReference>
<evidence type="ECO:0000256" key="2">
    <source>
        <dbReference type="ARBA" id="ARBA00022908"/>
    </source>
</evidence>
<keyword evidence="6" id="KW-1185">Reference proteome</keyword>
<dbReference type="InterPro" id="IPR044068">
    <property type="entry name" value="CB"/>
</dbReference>
<accession>A0A1L7I2B8</accession>
<evidence type="ECO:0000256" key="4">
    <source>
        <dbReference type="ARBA" id="ARBA00023172"/>
    </source>
</evidence>
<dbReference type="PROSITE" id="PS51900">
    <property type="entry name" value="CB"/>
    <property type="match status" value="1"/>
</dbReference>
<dbReference type="Gene3D" id="1.10.150.130">
    <property type="match status" value="1"/>
</dbReference>
<evidence type="ECO:0000256" key="3">
    <source>
        <dbReference type="ARBA" id="ARBA00023125"/>
    </source>
</evidence>
<dbReference type="Proteomes" id="UP000186230">
    <property type="component" value="Chromosome"/>
</dbReference>
<dbReference type="KEGG" id="gfl:GRFL_1022"/>
<keyword evidence="2" id="KW-0229">DNA integration</keyword>
<dbReference type="AlphaFoldDB" id="A0A1L7I2B8"/>
<comment type="similarity">
    <text evidence="1">Belongs to the 'phage' integrase family.</text>
</comment>
<dbReference type="PANTHER" id="PTHR30349:SF64">
    <property type="entry name" value="PROPHAGE INTEGRASE INTD-RELATED"/>
    <property type="match status" value="1"/>
</dbReference>
<dbReference type="SUPFAM" id="SSF56349">
    <property type="entry name" value="DNA breaking-rejoining enzymes"/>
    <property type="match status" value="1"/>
</dbReference>
<dbReference type="Gene3D" id="1.10.443.10">
    <property type="entry name" value="Intergrase catalytic core"/>
    <property type="match status" value="1"/>
</dbReference>
<reference evidence="5 6" key="1">
    <citation type="submission" date="2016-07" db="EMBL/GenBank/DDBJ databases">
        <title>Multi-omics approach to identify versatile polysaccharide utilization systems of a marine flavobacterium Gramella flava.</title>
        <authorList>
            <person name="Tang K."/>
        </authorList>
    </citation>
    <scope>NUCLEOTIDE SEQUENCE [LARGE SCALE GENOMIC DNA]</scope>
    <source>
        <strain evidence="5 6">JLT2011</strain>
    </source>
</reference>
<dbReference type="GO" id="GO:0015074">
    <property type="term" value="P:DNA integration"/>
    <property type="evidence" value="ECO:0007669"/>
    <property type="project" value="UniProtKB-KW"/>
</dbReference>
<evidence type="ECO:0000313" key="5">
    <source>
        <dbReference type="EMBL" id="APU67746.1"/>
    </source>
</evidence>
<dbReference type="InterPro" id="IPR050090">
    <property type="entry name" value="Tyrosine_recombinase_XerCD"/>
</dbReference>
<dbReference type="CDD" id="cd01185">
    <property type="entry name" value="INTN1_C_like"/>
    <property type="match status" value="1"/>
</dbReference>
<dbReference type="Pfam" id="PF17293">
    <property type="entry name" value="Arm-DNA-bind_5"/>
    <property type="match status" value="1"/>
</dbReference>
<keyword evidence="4" id="KW-0233">DNA recombination</keyword>
<dbReference type="InterPro" id="IPR010998">
    <property type="entry name" value="Integrase_recombinase_N"/>
</dbReference>
<keyword evidence="3" id="KW-0238">DNA-binding</keyword>
<dbReference type="STRING" id="1229726.GRFL_1022"/>
<dbReference type="Pfam" id="PF13102">
    <property type="entry name" value="Phage_int_SAM_5"/>
    <property type="match status" value="1"/>
</dbReference>
<dbReference type="GO" id="GO:0003677">
    <property type="term" value="F:DNA binding"/>
    <property type="evidence" value="ECO:0007669"/>
    <property type="project" value="UniProtKB-UniRule"/>
</dbReference>
<dbReference type="InterPro" id="IPR025269">
    <property type="entry name" value="SAM-like_dom"/>
</dbReference>
<dbReference type="InterPro" id="IPR011010">
    <property type="entry name" value="DNA_brk_join_enz"/>
</dbReference>
<dbReference type="PANTHER" id="PTHR30349">
    <property type="entry name" value="PHAGE INTEGRASE-RELATED"/>
    <property type="match status" value="1"/>
</dbReference>
<dbReference type="InterPro" id="IPR035386">
    <property type="entry name" value="Arm-DNA-bind_5"/>
</dbReference>
<evidence type="ECO:0000313" key="6">
    <source>
        <dbReference type="Proteomes" id="UP000186230"/>
    </source>
</evidence>
<dbReference type="InterPro" id="IPR013762">
    <property type="entry name" value="Integrase-like_cat_sf"/>
</dbReference>
<protein>
    <submittedName>
        <fullName evidence="5">Uncharacterized protein</fullName>
    </submittedName>
</protein>
<name>A0A1L7I2B8_9FLAO</name>
<organism evidence="5 6">
    <name type="scientific">Christiangramia flava JLT2011</name>
    <dbReference type="NCBI Taxonomy" id="1229726"/>
    <lineage>
        <taxon>Bacteria</taxon>
        <taxon>Pseudomonadati</taxon>
        <taxon>Bacteroidota</taxon>
        <taxon>Flavobacteriia</taxon>
        <taxon>Flavobacteriales</taxon>
        <taxon>Flavobacteriaceae</taxon>
        <taxon>Christiangramia</taxon>
    </lineage>
</organism>
<sequence length="416" mass="49747">MPTLKYTLIQTVKQRERKSKEAQLFLRYSHRSKNVHFYTKKIVHKDCWDKKNQRFKRKYPGYLKGNVYLNTYYQKVEDIVNTAFIEEIDPTVSYVKDQFQGRYKSKTVIQNLSFWDFVNEKFMPNARKRLTKNTLKSYKTSIKNLQKYERHARVKLDWHNIDMDFYYDYQDYYLNFLDLKMNGVGKIIKLLKTILNDATDQGYNTNKTYKSKNFKVLKEDVDNIYLNEEELRTLLDLDFSNSKKLEKVRDLFVVGCYTGVRFSDLGQINYQNIQGEYIRIKTQKTGKDVVIPILSEIRPIIDKYQGNLPKPYTNQVMNRYLKELGELAEIDGDFNTYTNKGTQRLKNTFKKWEMISTHTARRSFATNMYLRKWDAISIMKITGHSSEKVFMNYIKVSQEENAKRILELNKNRNNEN</sequence>
<evidence type="ECO:0000256" key="1">
    <source>
        <dbReference type="ARBA" id="ARBA00008857"/>
    </source>
</evidence>
<dbReference type="PROSITE" id="PS51898">
    <property type="entry name" value="TYR_RECOMBINASE"/>
    <property type="match status" value="1"/>
</dbReference>
<dbReference type="Pfam" id="PF00589">
    <property type="entry name" value="Phage_integrase"/>
    <property type="match status" value="1"/>
</dbReference>